<dbReference type="AlphaFoldDB" id="A0A0G1CF98"/>
<accession>A0A0G1CF98</accession>
<reference evidence="1 2" key="1">
    <citation type="journal article" date="2015" name="Nature">
        <title>rRNA introns, odd ribosomes, and small enigmatic genomes across a large radiation of phyla.</title>
        <authorList>
            <person name="Brown C.T."/>
            <person name="Hug L.A."/>
            <person name="Thomas B.C."/>
            <person name="Sharon I."/>
            <person name="Castelle C.J."/>
            <person name="Singh A."/>
            <person name="Wilkins M.J."/>
            <person name="Williams K.H."/>
            <person name="Banfield J.F."/>
        </authorList>
    </citation>
    <scope>NUCLEOTIDE SEQUENCE [LARGE SCALE GENOMIC DNA]</scope>
</reference>
<organism evidence="1 2">
    <name type="scientific">Candidatus Magasanikbacteria bacterium GW2011_GWA2_42_32</name>
    <dbReference type="NCBI Taxonomy" id="1619039"/>
    <lineage>
        <taxon>Bacteria</taxon>
        <taxon>Candidatus Magasanikiibacteriota</taxon>
    </lineage>
</organism>
<dbReference type="PATRIC" id="fig|1619039.3.peg.333"/>
<sequence>MNQQLPIIKTLSFFSIFQQPLTLLELKENLFCSAKTDLSQLRKDLDVLIKKGAVGTTNGFFFLSPDESLVSRRLQKIFWELPKWQIAQKAATILNLVPFIKLVAVCNSLAFGTSREESDIDFFIVANRGHVWIVRFLANLFLRLFGLRTFKSKMTNRICLSFFVDTNHLNLQALTLPNKIDVYLHYWIASLIPLVNRNKTLEKFWQDNFWIKENLANWNEEGRTCDYRLIKEDSWLRKIGSLAEYFLAGELGSILENFLRLVQMEKINSRLSWKRHNKNDIVIKEGFLKFHTPDKREGYYNLWQEKFSSGVE</sequence>
<proteinExistence type="predicted"/>
<comment type="caution">
    <text evidence="1">The sequence shown here is derived from an EMBL/GenBank/DDBJ whole genome shotgun (WGS) entry which is preliminary data.</text>
</comment>
<keyword evidence="1" id="KW-0808">Transferase</keyword>
<name>A0A0G1CF98_9BACT</name>
<evidence type="ECO:0000313" key="2">
    <source>
        <dbReference type="Proteomes" id="UP000034837"/>
    </source>
</evidence>
<dbReference type="EMBL" id="LCDO01000002">
    <property type="protein sequence ID" value="KKS57251.1"/>
    <property type="molecule type" value="Genomic_DNA"/>
</dbReference>
<protein>
    <submittedName>
        <fullName evidence="1">Nucleotidyltransferase family protein</fullName>
    </submittedName>
</protein>
<dbReference type="SUPFAM" id="SSF81301">
    <property type="entry name" value="Nucleotidyltransferase"/>
    <property type="match status" value="1"/>
</dbReference>
<gene>
    <name evidence="1" type="ORF">UV20_C0002G0040</name>
</gene>
<dbReference type="Proteomes" id="UP000034837">
    <property type="component" value="Unassembled WGS sequence"/>
</dbReference>
<evidence type="ECO:0000313" key="1">
    <source>
        <dbReference type="EMBL" id="KKS57251.1"/>
    </source>
</evidence>
<dbReference type="InterPro" id="IPR043519">
    <property type="entry name" value="NT_sf"/>
</dbReference>
<dbReference type="GO" id="GO:0016740">
    <property type="term" value="F:transferase activity"/>
    <property type="evidence" value="ECO:0007669"/>
    <property type="project" value="UniProtKB-KW"/>
</dbReference>